<proteinExistence type="predicted"/>
<evidence type="ECO:0000313" key="3">
    <source>
        <dbReference type="Proteomes" id="UP000235122"/>
    </source>
</evidence>
<dbReference type="Pfam" id="PF13275">
    <property type="entry name" value="S4_2"/>
    <property type="match status" value="1"/>
</dbReference>
<sequence length="75" mass="7897">MDTIEVKGSIRLGQFLKLAGVVEDGATARIAIQSGDVDVNGHTELRRGSHLRDGDVITVHYPDGAAADIAVKAID</sequence>
<evidence type="ECO:0000313" key="2">
    <source>
        <dbReference type="EMBL" id="PKY71623.1"/>
    </source>
</evidence>
<dbReference type="SUPFAM" id="SSF55174">
    <property type="entry name" value="Alpha-L RNA-binding motif"/>
    <property type="match status" value="1"/>
</dbReference>
<dbReference type="PROSITE" id="PS50889">
    <property type="entry name" value="S4"/>
    <property type="match status" value="1"/>
</dbReference>
<protein>
    <submittedName>
        <fullName evidence="2">RNA-binding S4 domain-containing protein</fullName>
    </submittedName>
</protein>
<dbReference type="AlphaFoldDB" id="A0A2I1IKH1"/>
<keyword evidence="3" id="KW-1185">Reference proteome</keyword>
<organism evidence="2 3">
    <name type="scientific">Winkia neuii</name>
    <dbReference type="NCBI Taxonomy" id="33007"/>
    <lineage>
        <taxon>Bacteria</taxon>
        <taxon>Bacillati</taxon>
        <taxon>Actinomycetota</taxon>
        <taxon>Actinomycetes</taxon>
        <taxon>Actinomycetales</taxon>
        <taxon>Actinomycetaceae</taxon>
        <taxon>Winkia</taxon>
    </lineage>
</organism>
<dbReference type="GO" id="GO:0003723">
    <property type="term" value="F:RNA binding"/>
    <property type="evidence" value="ECO:0007669"/>
    <property type="project" value="UniProtKB-KW"/>
</dbReference>
<gene>
    <name evidence="2" type="ORF">CYJ19_10420</name>
</gene>
<evidence type="ECO:0000256" key="1">
    <source>
        <dbReference type="PROSITE-ProRule" id="PRU00182"/>
    </source>
</evidence>
<dbReference type="GeneID" id="35867269"/>
<dbReference type="Proteomes" id="UP000235122">
    <property type="component" value="Unassembled WGS sequence"/>
</dbReference>
<keyword evidence="1" id="KW-0694">RNA-binding</keyword>
<dbReference type="RefSeq" id="WP_024331503.1">
    <property type="nucleotide sequence ID" value="NZ_JASOXK010000004.1"/>
</dbReference>
<dbReference type="Gene3D" id="3.10.290.10">
    <property type="entry name" value="RNA-binding S4 domain"/>
    <property type="match status" value="1"/>
</dbReference>
<dbReference type="InterPro" id="IPR036986">
    <property type="entry name" value="S4_RNA-bd_sf"/>
</dbReference>
<dbReference type="STRING" id="33007.HMPREF3198_01912"/>
<dbReference type="CDD" id="cd00165">
    <property type="entry name" value="S4"/>
    <property type="match status" value="1"/>
</dbReference>
<dbReference type="EMBL" id="PKKO01000006">
    <property type="protein sequence ID" value="PKY71623.1"/>
    <property type="molecule type" value="Genomic_DNA"/>
</dbReference>
<name>A0A2I1IKH1_9ACTO</name>
<accession>A0A2I1IKH1</accession>
<comment type="caution">
    <text evidence="2">The sequence shown here is derived from an EMBL/GenBank/DDBJ whole genome shotgun (WGS) entry which is preliminary data.</text>
</comment>
<reference evidence="2 3" key="1">
    <citation type="submission" date="2017-12" db="EMBL/GenBank/DDBJ databases">
        <title>Phylogenetic diversity of female urinary microbiome.</title>
        <authorList>
            <person name="Thomas-White K."/>
            <person name="Wolfe A.J."/>
        </authorList>
    </citation>
    <scope>NUCLEOTIDE SEQUENCE [LARGE SCALE GENOMIC DNA]</scope>
    <source>
        <strain evidence="2 3">UMB0402</strain>
    </source>
</reference>